<name>A0ACC2VS95_9TREE</name>
<organism evidence="1 2">
    <name type="scientific">Naganishia adeliensis</name>
    <dbReference type="NCBI Taxonomy" id="92952"/>
    <lineage>
        <taxon>Eukaryota</taxon>
        <taxon>Fungi</taxon>
        <taxon>Dikarya</taxon>
        <taxon>Basidiomycota</taxon>
        <taxon>Agaricomycotina</taxon>
        <taxon>Tremellomycetes</taxon>
        <taxon>Filobasidiales</taxon>
        <taxon>Filobasidiaceae</taxon>
        <taxon>Naganishia</taxon>
    </lineage>
</organism>
<dbReference type="Proteomes" id="UP001230649">
    <property type="component" value="Unassembled WGS sequence"/>
</dbReference>
<accession>A0ACC2VS95</accession>
<gene>
    <name evidence="1" type="ORF">QFC20_005138</name>
</gene>
<evidence type="ECO:0000313" key="1">
    <source>
        <dbReference type="EMBL" id="KAJ9101989.1"/>
    </source>
</evidence>
<dbReference type="EMBL" id="JASBWS010000067">
    <property type="protein sequence ID" value="KAJ9101989.1"/>
    <property type="molecule type" value="Genomic_DNA"/>
</dbReference>
<protein>
    <submittedName>
        <fullName evidence="1">Uncharacterized protein</fullName>
    </submittedName>
</protein>
<reference evidence="1" key="1">
    <citation type="submission" date="2023-04" db="EMBL/GenBank/DDBJ databases">
        <title>Draft Genome sequencing of Naganishia species isolated from polar environments using Oxford Nanopore Technology.</title>
        <authorList>
            <person name="Leo P."/>
            <person name="Venkateswaran K."/>
        </authorList>
    </citation>
    <scope>NUCLEOTIDE SEQUENCE</scope>
    <source>
        <strain evidence="1">MNA-CCFEE 5262</strain>
    </source>
</reference>
<comment type="caution">
    <text evidence="1">The sequence shown here is derived from an EMBL/GenBank/DDBJ whole genome shotgun (WGS) entry which is preliminary data.</text>
</comment>
<evidence type="ECO:0000313" key="2">
    <source>
        <dbReference type="Proteomes" id="UP001230649"/>
    </source>
</evidence>
<proteinExistence type="predicted"/>
<sequence>MNVFDQLSAQEPLNWLRWSAFVSLITFYDGIGGYNLPIALFGIVAHQQTSSTESWKQFLIILFSSFFIDVFGLLGRLKAAVYLSGMRLLRERGDDLRWSGFGEMVRNPRSAFQGGQTTGATTDNGNNSQTIWQMPGGFGGAPPAGAGETPASFPSSGGFRLGTGDEDPERDAGAGHAVPSGQPGRGGYQSLA</sequence>
<keyword evidence="2" id="KW-1185">Reference proteome</keyword>